<protein>
    <submittedName>
        <fullName evidence="1">Uncharacterized protein</fullName>
    </submittedName>
</protein>
<dbReference type="Proteomes" id="UP000264294">
    <property type="component" value="Unassembled WGS sequence"/>
</dbReference>
<gene>
    <name evidence="1" type="ORF">D0U04_18960</name>
</gene>
<proteinExistence type="predicted"/>
<reference evidence="1 2" key="1">
    <citation type="submission" date="2018-08" db="EMBL/GenBank/DDBJ databases">
        <title>Bacillus clarus sp. nov. strain PS00077A.</title>
        <authorList>
            <person name="Mendez Acevedo M."/>
            <person name="Carroll L."/>
            <person name="Mukherjee M."/>
            <person name="Wiedmann M."/>
            <person name="Kovac J."/>
        </authorList>
    </citation>
    <scope>NUCLEOTIDE SEQUENCE [LARGE SCALE GENOMIC DNA]</scope>
    <source>
        <strain evidence="1 2">PS00077A</strain>
    </source>
</reference>
<comment type="caution">
    <text evidence="1">The sequence shown here is derived from an EMBL/GenBank/DDBJ whole genome shotgun (WGS) entry which is preliminary data.</text>
</comment>
<sequence length="66" mass="8135">MPHRHQSKKYKYPHKTRKLTTSCEIVHFFCFRRYKILKLMDVYDAPITPVHFFTCKIIFFKEDNPI</sequence>
<organism evidence="1 2">
    <name type="scientific">Bacillus clarus</name>
    <dbReference type="NCBI Taxonomy" id="2338372"/>
    <lineage>
        <taxon>Bacteria</taxon>
        <taxon>Bacillati</taxon>
        <taxon>Bacillota</taxon>
        <taxon>Bacilli</taxon>
        <taxon>Bacillales</taxon>
        <taxon>Bacillaceae</taxon>
        <taxon>Bacillus</taxon>
        <taxon>Bacillus cereus group</taxon>
    </lineage>
</organism>
<accession>A0ABX9KTQ9</accession>
<evidence type="ECO:0000313" key="2">
    <source>
        <dbReference type="Proteomes" id="UP000264294"/>
    </source>
</evidence>
<keyword evidence="2" id="KW-1185">Reference proteome</keyword>
<dbReference type="EMBL" id="QVOD01000025">
    <property type="protein sequence ID" value="RFT65564.1"/>
    <property type="molecule type" value="Genomic_DNA"/>
</dbReference>
<name>A0ABX9KTQ9_9BACI</name>
<evidence type="ECO:0000313" key="1">
    <source>
        <dbReference type="EMBL" id="RFT65564.1"/>
    </source>
</evidence>